<proteinExistence type="predicted"/>
<reference evidence="1 2" key="1">
    <citation type="submission" date="2019-03" db="EMBL/GenBank/DDBJ databases">
        <title>Single cell metagenomics reveals metabolic interactions within the superorganism composed of flagellate Streblomastix strix and complex community of Bacteroidetes bacteria on its surface.</title>
        <authorList>
            <person name="Treitli S.C."/>
            <person name="Kolisko M."/>
            <person name="Husnik F."/>
            <person name="Keeling P."/>
            <person name="Hampl V."/>
        </authorList>
    </citation>
    <scope>NUCLEOTIDE SEQUENCE [LARGE SCALE GENOMIC DNA]</scope>
    <source>
        <strain evidence="1">ST1C</strain>
    </source>
</reference>
<sequence length="109" mass="12270">MEDSKLLESEGIQVLKTLGSGAQGNVFLVHQHQLGFLAAKVMKNDFFDTTEWDIAGILSKDPPQTCPFIIRNIAAKQFEKSTIILMDYANMEDLKKMIDKQIDFPLPVV</sequence>
<dbReference type="Proteomes" id="UP000324800">
    <property type="component" value="Unassembled WGS sequence"/>
</dbReference>
<gene>
    <name evidence="1" type="ORF">EZS28_026707</name>
</gene>
<dbReference type="InterPro" id="IPR011009">
    <property type="entry name" value="Kinase-like_dom_sf"/>
</dbReference>
<evidence type="ECO:0008006" key="3">
    <source>
        <dbReference type="Google" id="ProtNLM"/>
    </source>
</evidence>
<comment type="caution">
    <text evidence="1">The sequence shown here is derived from an EMBL/GenBank/DDBJ whole genome shotgun (WGS) entry which is preliminary data.</text>
</comment>
<protein>
    <recommendedName>
        <fullName evidence="3">Protein kinase domain-containing protein</fullName>
    </recommendedName>
</protein>
<organism evidence="1 2">
    <name type="scientific">Streblomastix strix</name>
    <dbReference type="NCBI Taxonomy" id="222440"/>
    <lineage>
        <taxon>Eukaryota</taxon>
        <taxon>Metamonada</taxon>
        <taxon>Preaxostyla</taxon>
        <taxon>Oxymonadida</taxon>
        <taxon>Streblomastigidae</taxon>
        <taxon>Streblomastix</taxon>
    </lineage>
</organism>
<evidence type="ECO:0000313" key="2">
    <source>
        <dbReference type="Proteomes" id="UP000324800"/>
    </source>
</evidence>
<dbReference type="SUPFAM" id="SSF56112">
    <property type="entry name" value="Protein kinase-like (PK-like)"/>
    <property type="match status" value="1"/>
</dbReference>
<name>A0A5J4V5A5_9EUKA</name>
<dbReference type="AlphaFoldDB" id="A0A5J4V5A5"/>
<dbReference type="Gene3D" id="3.30.200.20">
    <property type="entry name" value="Phosphorylase Kinase, domain 1"/>
    <property type="match status" value="1"/>
</dbReference>
<accession>A0A5J4V5A5</accession>
<evidence type="ECO:0000313" key="1">
    <source>
        <dbReference type="EMBL" id="KAA6377767.1"/>
    </source>
</evidence>
<dbReference type="EMBL" id="SNRW01009597">
    <property type="protein sequence ID" value="KAA6377767.1"/>
    <property type="molecule type" value="Genomic_DNA"/>
</dbReference>